<dbReference type="InParanoid" id="A0A1V9XXT8"/>
<keyword evidence="2" id="KW-1185">Reference proteome</keyword>
<gene>
    <name evidence="1" type="ORF">BIW11_00348</name>
</gene>
<dbReference type="AlphaFoldDB" id="A0A1V9XXT8"/>
<dbReference type="EMBL" id="MNPL01002542">
    <property type="protein sequence ID" value="OQR78178.1"/>
    <property type="molecule type" value="Genomic_DNA"/>
</dbReference>
<evidence type="ECO:0000313" key="1">
    <source>
        <dbReference type="EMBL" id="OQR78178.1"/>
    </source>
</evidence>
<sequence>MNLPRFVAFLQRGIKRMRLFAHSPRYRCPKFQKDGLPDHIIDPPERVLVDVDIEKTSPKPRFRLLRKRALAGVMRRKSPYQKFENRPTERRQQKRIRFEFLKDSTMKKRRKSRRMRAFRKHAKRAVEYLAMGVASSAAGYGMPPGFNPNAFRPANQHDYPEVYSAQQLRWMCKTKREMCTVVTASVF</sequence>
<name>A0A1V9XXT8_9ACAR</name>
<accession>A0A1V9XXT8</accession>
<organism evidence="1 2">
    <name type="scientific">Tropilaelaps mercedesae</name>
    <dbReference type="NCBI Taxonomy" id="418985"/>
    <lineage>
        <taxon>Eukaryota</taxon>
        <taxon>Metazoa</taxon>
        <taxon>Ecdysozoa</taxon>
        <taxon>Arthropoda</taxon>
        <taxon>Chelicerata</taxon>
        <taxon>Arachnida</taxon>
        <taxon>Acari</taxon>
        <taxon>Parasitiformes</taxon>
        <taxon>Mesostigmata</taxon>
        <taxon>Gamasina</taxon>
        <taxon>Dermanyssoidea</taxon>
        <taxon>Laelapidae</taxon>
        <taxon>Tropilaelaps</taxon>
    </lineage>
</organism>
<proteinExistence type="predicted"/>
<comment type="caution">
    <text evidence="1">The sequence shown here is derived from an EMBL/GenBank/DDBJ whole genome shotgun (WGS) entry which is preliminary data.</text>
</comment>
<dbReference type="OrthoDB" id="10530426at2759"/>
<dbReference type="Proteomes" id="UP000192247">
    <property type="component" value="Unassembled WGS sequence"/>
</dbReference>
<reference evidence="1 2" key="1">
    <citation type="journal article" date="2017" name="Gigascience">
        <title>Draft genome of the honey bee ectoparasitic mite, Tropilaelaps mercedesae, is shaped by the parasitic life history.</title>
        <authorList>
            <person name="Dong X."/>
            <person name="Armstrong S.D."/>
            <person name="Xia D."/>
            <person name="Makepeace B.L."/>
            <person name="Darby A.C."/>
            <person name="Kadowaki T."/>
        </authorList>
    </citation>
    <scope>NUCLEOTIDE SEQUENCE [LARGE SCALE GENOMIC DNA]</scope>
    <source>
        <strain evidence="1">Wuxi-XJTLU</strain>
    </source>
</reference>
<protein>
    <submittedName>
        <fullName evidence="1">Uncharacterized protein</fullName>
    </submittedName>
</protein>
<evidence type="ECO:0000313" key="2">
    <source>
        <dbReference type="Proteomes" id="UP000192247"/>
    </source>
</evidence>